<evidence type="ECO:0008006" key="3">
    <source>
        <dbReference type="Google" id="ProtNLM"/>
    </source>
</evidence>
<protein>
    <recommendedName>
        <fullName evidence="3">PAAR motif protein</fullName>
    </recommendedName>
</protein>
<name>A0A0K1EKE4_CHOCO</name>
<reference evidence="1 2" key="1">
    <citation type="submission" date="2015-07" db="EMBL/GenBank/DDBJ databases">
        <title>Genome analysis of myxobacterium Chondromyces crocatus Cm c5 reveals a high potential for natural compound synthesis and the genetic basis for the loss of fruiting body formation.</title>
        <authorList>
            <person name="Zaburannyi N."/>
            <person name="Bunk B."/>
            <person name="Maier J."/>
            <person name="Overmann J."/>
            <person name="Mueller R."/>
        </authorList>
    </citation>
    <scope>NUCLEOTIDE SEQUENCE [LARGE SCALE GENOMIC DNA]</scope>
    <source>
        <strain evidence="1 2">Cm c5</strain>
    </source>
</reference>
<dbReference type="EMBL" id="CP012159">
    <property type="protein sequence ID" value="AKT41137.1"/>
    <property type="molecule type" value="Genomic_DNA"/>
</dbReference>
<sequence>MPPAARMTDFHLCTLHPMTPSSGVVQPRVGTVRIGFLPAARMGDPIVCIGGNGIILKGEPTVRIEGLPAARLGDPIAHAVVPTGTIGFGCPTVNIGMSVQANTLVSASRGGTPFCEECEAAPDVDPKGPAK</sequence>
<proteinExistence type="predicted"/>
<keyword evidence="2" id="KW-1185">Reference proteome</keyword>
<gene>
    <name evidence="1" type="ORF">CMC5_052980</name>
</gene>
<dbReference type="Gene3D" id="2.60.200.60">
    <property type="match status" value="2"/>
</dbReference>
<dbReference type="KEGG" id="ccro:CMC5_052980"/>
<dbReference type="RefSeq" id="WP_050432952.1">
    <property type="nucleotide sequence ID" value="NZ_CP012159.1"/>
</dbReference>
<dbReference type="InterPro" id="IPR008727">
    <property type="entry name" value="PAAR_motif"/>
</dbReference>
<dbReference type="STRING" id="52.CMC5_052980"/>
<dbReference type="OrthoDB" id="9807902at2"/>
<organism evidence="1 2">
    <name type="scientific">Chondromyces crocatus</name>
    <dbReference type="NCBI Taxonomy" id="52"/>
    <lineage>
        <taxon>Bacteria</taxon>
        <taxon>Pseudomonadati</taxon>
        <taxon>Myxococcota</taxon>
        <taxon>Polyangia</taxon>
        <taxon>Polyangiales</taxon>
        <taxon>Polyangiaceae</taxon>
        <taxon>Chondromyces</taxon>
    </lineage>
</organism>
<evidence type="ECO:0000313" key="2">
    <source>
        <dbReference type="Proteomes" id="UP000067626"/>
    </source>
</evidence>
<dbReference type="Pfam" id="PF05488">
    <property type="entry name" value="PAAR_motif"/>
    <property type="match status" value="1"/>
</dbReference>
<evidence type="ECO:0000313" key="1">
    <source>
        <dbReference type="EMBL" id="AKT41137.1"/>
    </source>
</evidence>
<accession>A0A0K1EKE4</accession>
<dbReference type="AlphaFoldDB" id="A0A0K1EKE4"/>
<dbReference type="Proteomes" id="UP000067626">
    <property type="component" value="Chromosome"/>
</dbReference>